<dbReference type="PANTHER" id="PTHR13707">
    <property type="entry name" value="KETOACID-COENZYME A TRANSFERASE"/>
    <property type="match status" value="1"/>
</dbReference>
<dbReference type="InterPro" id="IPR004165">
    <property type="entry name" value="CoA_trans_fam_I"/>
</dbReference>
<dbReference type="GeneID" id="36578155"/>
<evidence type="ECO:0000256" key="2">
    <source>
        <dbReference type="ARBA" id="ARBA00022679"/>
    </source>
</evidence>
<dbReference type="GO" id="GO:0008260">
    <property type="term" value="F:succinyl-CoA:3-oxo-acid CoA-transferase activity"/>
    <property type="evidence" value="ECO:0007669"/>
    <property type="project" value="UniProtKB-EC"/>
</dbReference>
<dbReference type="OrthoDB" id="1933379at2759"/>
<reference evidence="5 6" key="1">
    <citation type="journal article" date="2018" name="New Phytol.">
        <title>Comparative genomics and transcriptomics depict ericoid mycorrhizal fungi as versatile saprotrophs and plant mutualists.</title>
        <authorList>
            <person name="Martino E."/>
            <person name="Morin E."/>
            <person name="Grelet G.A."/>
            <person name="Kuo A."/>
            <person name="Kohler A."/>
            <person name="Daghino S."/>
            <person name="Barry K.W."/>
            <person name="Cichocki N."/>
            <person name="Clum A."/>
            <person name="Dockter R.B."/>
            <person name="Hainaut M."/>
            <person name="Kuo R.C."/>
            <person name="LaButti K."/>
            <person name="Lindahl B.D."/>
            <person name="Lindquist E.A."/>
            <person name="Lipzen A."/>
            <person name="Khouja H.R."/>
            <person name="Magnuson J."/>
            <person name="Murat C."/>
            <person name="Ohm R.A."/>
            <person name="Singer S.W."/>
            <person name="Spatafora J.W."/>
            <person name="Wang M."/>
            <person name="Veneault-Fourrey C."/>
            <person name="Henrissat B."/>
            <person name="Grigoriev I.V."/>
            <person name="Martin F.M."/>
            <person name="Perotto S."/>
        </authorList>
    </citation>
    <scope>NUCLEOTIDE SEQUENCE [LARGE SCALE GENOMIC DNA]</scope>
    <source>
        <strain evidence="5 6">ATCC 22711</strain>
    </source>
</reference>
<comment type="pathway">
    <text evidence="3">Ketone metabolism; succinyl-CoA degradation; acetoacetyl-CoA from succinyl-CoA: step 1/1.</text>
</comment>
<dbReference type="RefSeq" id="XP_024723524.1">
    <property type="nucleotide sequence ID" value="XM_024870074.1"/>
</dbReference>
<dbReference type="SMART" id="SM00882">
    <property type="entry name" value="CoA_trans"/>
    <property type="match status" value="2"/>
</dbReference>
<accession>A0A2T3B9B3</accession>
<comment type="catalytic activity">
    <reaction evidence="3">
        <text>a 3-oxo acid + succinyl-CoA = a 3-oxoacyl-CoA + succinate</text>
        <dbReference type="Rhea" id="RHEA:24564"/>
        <dbReference type="ChEBI" id="CHEBI:30031"/>
        <dbReference type="ChEBI" id="CHEBI:35973"/>
        <dbReference type="ChEBI" id="CHEBI:57292"/>
        <dbReference type="ChEBI" id="CHEBI:90726"/>
        <dbReference type="EC" id="2.8.3.5"/>
    </reaction>
</comment>
<proteinExistence type="inferred from homology"/>
<dbReference type="EC" id="2.8.3.5" evidence="3"/>
<gene>
    <name evidence="5" type="ORF">M430DRAFT_97873</name>
</gene>
<protein>
    <recommendedName>
        <fullName evidence="3">Succinyl-CoA:3-ketoacid-coenzyme A transferase</fullName>
        <ecNumber evidence="3">2.8.3.5</ecNumber>
    </recommendedName>
</protein>
<evidence type="ECO:0000256" key="3">
    <source>
        <dbReference type="PIRNR" id="PIRNR000858"/>
    </source>
</evidence>
<sequence>MPTARYLHSTPTRYEYAANSSAKRDAAPPIVRGASKIFKSADEAVADLKSGSTILSAGFGVCGTADSLIAAMKKRGPEQLGNLTVVSNNGGTATGGGLSPMVEAGQISRFIMSFLGNNKALEKKYMSGEVAIELTPQGTIAERLRAAGAGIPAFFTPTGVNTLLQTGDIPVRLAPADGNSKELKVLERGKTRETREFNGKTYNMETALPGDVAILRAWKVDEAGNCQFRYTSKAFGVIMAKAAKVTIVEADNIVKVGEIHPDQIHLPGIYVDRIVPTTTEKTIEIVKLREEAGSEGEKKSASALRRERIAKRVAKELKNGYYVNLGVGIPTLAPSFLSPDVKVWIQSENGLLGMGPYPTEDQLDPDLINAGKETVTINPGGATFDSAESFAMIRGGHIDVSVLGALQVSANGDLANFMIPGKLFKGMGGAMDLVGNPDRTKIVVATDHVAKDGSAKIVEECELPLTGARVVSTIITDLCVFEVDRVNGGLTLTELAPGVDVEEIKSKTGAKFKVADEIKSME</sequence>
<evidence type="ECO:0000256" key="4">
    <source>
        <dbReference type="PIRSR" id="PIRSR000858-1"/>
    </source>
</evidence>
<keyword evidence="2 3" id="KW-0808">Transferase</keyword>
<evidence type="ECO:0000313" key="5">
    <source>
        <dbReference type="EMBL" id="PSS23478.1"/>
    </source>
</evidence>
<dbReference type="Gene3D" id="3.40.1080.10">
    <property type="entry name" value="Glutaconate Coenzyme A-transferase"/>
    <property type="match status" value="2"/>
</dbReference>
<dbReference type="Proteomes" id="UP000241818">
    <property type="component" value="Unassembled WGS sequence"/>
</dbReference>
<name>A0A2T3B9B3_AMORE</name>
<dbReference type="InterPro" id="IPR037171">
    <property type="entry name" value="NagB/RpiA_transferase-like"/>
</dbReference>
<dbReference type="InterPro" id="IPR014388">
    <property type="entry name" value="3-oxoacid_CoA-transferase"/>
</dbReference>
<evidence type="ECO:0000313" key="6">
    <source>
        <dbReference type="Proteomes" id="UP000241818"/>
    </source>
</evidence>
<comment type="function">
    <text evidence="3">Key enzyme for ketone body catabolism. Transfers the CoA moiety from succinate to acetoacetate. Formation of the enzyme-CoA intermediate proceeds via an unstable anhydride species formed between the carboxylate groups of the enzyme and substrate.</text>
</comment>
<dbReference type="PIRSF" id="PIRSF000858">
    <property type="entry name" value="SCOT-t"/>
    <property type="match status" value="1"/>
</dbReference>
<dbReference type="InterPro" id="IPR012791">
    <property type="entry name" value="3-oxoacid_CoA-transf_B"/>
</dbReference>
<dbReference type="PANTHER" id="PTHR13707:SF60">
    <property type="entry name" value="ACETATE COA-TRANSFERASE SUBUNIT ALPHA"/>
    <property type="match status" value="1"/>
</dbReference>
<dbReference type="SUPFAM" id="SSF100950">
    <property type="entry name" value="NagB/RpiA/CoA transferase-like"/>
    <property type="match status" value="2"/>
</dbReference>
<comment type="similarity">
    <text evidence="1 3">Belongs to the 3-oxoacid CoA-transferase family.</text>
</comment>
<feature type="active site" description="5-glutamyl coenzyme A thioester intermediate" evidence="4">
    <location>
        <position position="348"/>
    </location>
</feature>
<keyword evidence="6" id="KW-1185">Reference proteome</keyword>
<dbReference type="STRING" id="857342.A0A2T3B9B3"/>
<organism evidence="5 6">
    <name type="scientific">Amorphotheca resinae ATCC 22711</name>
    <dbReference type="NCBI Taxonomy" id="857342"/>
    <lineage>
        <taxon>Eukaryota</taxon>
        <taxon>Fungi</taxon>
        <taxon>Dikarya</taxon>
        <taxon>Ascomycota</taxon>
        <taxon>Pezizomycotina</taxon>
        <taxon>Leotiomycetes</taxon>
        <taxon>Helotiales</taxon>
        <taxon>Amorphothecaceae</taxon>
        <taxon>Amorphotheca</taxon>
    </lineage>
</organism>
<dbReference type="UniPathway" id="UPA00929">
    <property type="reaction ID" value="UER00894"/>
</dbReference>
<dbReference type="EMBL" id="KZ679008">
    <property type="protein sequence ID" value="PSS23478.1"/>
    <property type="molecule type" value="Genomic_DNA"/>
</dbReference>
<evidence type="ECO:0000256" key="1">
    <source>
        <dbReference type="ARBA" id="ARBA00007154"/>
    </source>
</evidence>
<dbReference type="InParanoid" id="A0A2T3B9B3"/>
<keyword evidence="3" id="KW-0496">Mitochondrion</keyword>
<dbReference type="FunFam" id="3.40.1080.10:FF:000001">
    <property type="entry name" value="Succinyl-coa:3-ketoacid-coenzyme a transferase subunit b"/>
    <property type="match status" value="1"/>
</dbReference>
<dbReference type="Pfam" id="PF01144">
    <property type="entry name" value="CoA_trans"/>
    <property type="match status" value="2"/>
</dbReference>
<dbReference type="GO" id="GO:0046952">
    <property type="term" value="P:ketone body catabolic process"/>
    <property type="evidence" value="ECO:0007669"/>
    <property type="project" value="InterPro"/>
</dbReference>
<dbReference type="AlphaFoldDB" id="A0A2T3B9B3"/>
<dbReference type="NCBIfam" id="TIGR02428">
    <property type="entry name" value="pcaJ_scoB_fam"/>
    <property type="match status" value="1"/>
</dbReference>